<dbReference type="RefSeq" id="WP_182705018.1">
    <property type="nucleotide sequence ID" value="NZ_JACJII010000001.1"/>
</dbReference>
<name>A0A7W3MWH7_9ACTN</name>
<comment type="caution">
    <text evidence="3">The sequence shown here is derived from an EMBL/GenBank/DDBJ whole genome shotgun (WGS) entry which is preliminary data.</text>
</comment>
<dbReference type="Proteomes" id="UP000539313">
    <property type="component" value="Unassembled WGS sequence"/>
</dbReference>
<gene>
    <name evidence="3" type="ORF">HNR21_002074</name>
</gene>
<reference evidence="3 4" key="1">
    <citation type="submission" date="2020-08" db="EMBL/GenBank/DDBJ databases">
        <title>Sequencing the genomes of 1000 actinobacteria strains.</title>
        <authorList>
            <person name="Klenk H.-P."/>
        </authorList>
    </citation>
    <scope>NUCLEOTIDE SEQUENCE [LARGE SCALE GENOMIC DNA]</scope>
    <source>
        <strain evidence="3 4">DSM 45823</strain>
    </source>
</reference>
<feature type="region of interest" description="Disordered" evidence="2">
    <location>
        <begin position="407"/>
        <end position="441"/>
    </location>
</feature>
<dbReference type="SUPFAM" id="SSF52540">
    <property type="entry name" value="P-loop containing nucleoside triphosphate hydrolases"/>
    <property type="match status" value="1"/>
</dbReference>
<keyword evidence="1" id="KW-0175">Coiled coil</keyword>
<proteinExistence type="predicted"/>
<keyword evidence="4" id="KW-1185">Reference proteome</keyword>
<evidence type="ECO:0000313" key="4">
    <source>
        <dbReference type="Proteomes" id="UP000539313"/>
    </source>
</evidence>
<evidence type="ECO:0000256" key="2">
    <source>
        <dbReference type="SAM" id="MobiDB-lite"/>
    </source>
</evidence>
<feature type="coiled-coil region" evidence="1">
    <location>
        <begin position="339"/>
        <end position="373"/>
    </location>
</feature>
<dbReference type="AlphaFoldDB" id="A0A7W3MWH7"/>
<feature type="compositionally biased region" description="Basic and acidic residues" evidence="2">
    <location>
        <begin position="429"/>
        <end position="441"/>
    </location>
</feature>
<evidence type="ECO:0008006" key="5">
    <source>
        <dbReference type="Google" id="ProtNLM"/>
    </source>
</evidence>
<evidence type="ECO:0000256" key="1">
    <source>
        <dbReference type="SAM" id="Coils"/>
    </source>
</evidence>
<sequence>MPADSPPAASSRPPVVYLHIGAPKSGTTFVQDVLWTNAALLRDHGVLLPGGSFAAHVAGTKDLRELEPEPSEPARWDGAWDALAAEIKAAEGARTAVISNEVLCATEQHQVDRAMKSLAPAEVHIVYSARDMAGLLPSEWQEYVKHRYHYSFGHWLTEVIDKGPGHGAGDWFWRVHDIPQVLGRWAAHVPPERIHVLTMPRPGAPHDLLWRRFAELLGIGHVPVDLTRTRTNSSLGAVETEVLRHVNAALDDETPMWLYHRVVTDILALQVLPGSGPRRDRVTLPADRRPWAEQRAAELVEAIRTAGYDVVGSLEELLPPATTAQGVTVPEHLAGSELVETAANAIIGLLDRIAALREENHRLHDERREQRDTPLPKLLARTASERHKTVWRMRVAYWHLMERIKGIEPAAETPGPEDAAEPPTLRRKSNGEQERRDGAPR</sequence>
<protein>
    <recommendedName>
        <fullName evidence="5">Sulfotransferase family protein</fullName>
    </recommendedName>
</protein>
<organism evidence="3 4">
    <name type="scientific">Thermomonospora cellulosilytica</name>
    <dbReference type="NCBI Taxonomy" id="1411118"/>
    <lineage>
        <taxon>Bacteria</taxon>
        <taxon>Bacillati</taxon>
        <taxon>Actinomycetota</taxon>
        <taxon>Actinomycetes</taxon>
        <taxon>Streptosporangiales</taxon>
        <taxon>Thermomonosporaceae</taxon>
        <taxon>Thermomonospora</taxon>
    </lineage>
</organism>
<dbReference type="EMBL" id="JACJII010000001">
    <property type="protein sequence ID" value="MBA9003192.1"/>
    <property type="molecule type" value="Genomic_DNA"/>
</dbReference>
<dbReference type="Gene3D" id="3.40.50.300">
    <property type="entry name" value="P-loop containing nucleotide triphosphate hydrolases"/>
    <property type="match status" value="1"/>
</dbReference>
<evidence type="ECO:0000313" key="3">
    <source>
        <dbReference type="EMBL" id="MBA9003192.1"/>
    </source>
</evidence>
<accession>A0A7W3MWH7</accession>
<dbReference type="InterPro" id="IPR027417">
    <property type="entry name" value="P-loop_NTPase"/>
</dbReference>